<dbReference type="Pfam" id="PF00134">
    <property type="entry name" value="Cyclin_N"/>
    <property type="match status" value="1"/>
</dbReference>
<organism evidence="2 3">
    <name type="scientific">Cyclotella atomus</name>
    <dbReference type="NCBI Taxonomy" id="382360"/>
    <lineage>
        <taxon>Eukaryota</taxon>
        <taxon>Sar</taxon>
        <taxon>Stramenopiles</taxon>
        <taxon>Ochrophyta</taxon>
        <taxon>Bacillariophyta</taxon>
        <taxon>Coscinodiscophyceae</taxon>
        <taxon>Thalassiosirophycidae</taxon>
        <taxon>Stephanodiscales</taxon>
        <taxon>Stephanodiscaceae</taxon>
        <taxon>Cyclotella</taxon>
    </lineage>
</organism>
<dbReference type="InterPro" id="IPR039361">
    <property type="entry name" value="Cyclin"/>
</dbReference>
<dbReference type="EMBL" id="JALLPJ020001393">
    <property type="protein sequence ID" value="KAL3765944.1"/>
    <property type="molecule type" value="Genomic_DNA"/>
</dbReference>
<name>A0ABD3MS79_9STRA</name>
<evidence type="ECO:0000313" key="2">
    <source>
        <dbReference type="EMBL" id="KAL3765944.1"/>
    </source>
</evidence>
<protein>
    <recommendedName>
        <fullName evidence="1">Cyclin N-terminal domain-containing protein</fullName>
    </recommendedName>
</protein>
<sequence>MSLPQHLQLSSNEYLLDHIITMRNQEKTSYKVSRDYFHDGVNGRMSSTGFMVSPSERKTMLSWAYDIVDVCKIERHVAITAVSYLDRFLADNVGSCAHALSSRRNYQLCFIVCLIIALKNCAGMKVESDFVTNVLCHGLYQEKEILDMEMIVLQGLGWLVNGPTAIDFVHAFLKLLPNQDDCQLKALVKTAEVQVELAMGDFSVAIQEPSSIACSSIILAMNSLGGKYYSGVEVNAVDRFVWMHSVAMSAGIDIERLMMKMAQSRLMDSNSDLVTCSDSSESSEGSSPRTSVCGVDHFNASYSVDGSMTTYTYYSRNTQ</sequence>
<dbReference type="AlphaFoldDB" id="A0ABD3MS79"/>
<evidence type="ECO:0000313" key="3">
    <source>
        <dbReference type="Proteomes" id="UP001530400"/>
    </source>
</evidence>
<dbReference type="InterPro" id="IPR036915">
    <property type="entry name" value="Cyclin-like_sf"/>
</dbReference>
<comment type="caution">
    <text evidence="2">The sequence shown here is derived from an EMBL/GenBank/DDBJ whole genome shotgun (WGS) entry which is preliminary data.</text>
</comment>
<reference evidence="2 3" key="1">
    <citation type="submission" date="2024-10" db="EMBL/GenBank/DDBJ databases">
        <title>Updated reference genomes for cyclostephanoid diatoms.</title>
        <authorList>
            <person name="Roberts W.R."/>
            <person name="Alverson A.J."/>
        </authorList>
    </citation>
    <scope>NUCLEOTIDE SEQUENCE [LARGE SCALE GENOMIC DNA]</scope>
    <source>
        <strain evidence="2 3">AJA010-31</strain>
    </source>
</reference>
<evidence type="ECO:0000259" key="1">
    <source>
        <dbReference type="Pfam" id="PF00134"/>
    </source>
</evidence>
<dbReference type="Proteomes" id="UP001530400">
    <property type="component" value="Unassembled WGS sequence"/>
</dbReference>
<dbReference type="FunFam" id="1.10.472.10:FF:000093">
    <property type="entry name" value="Predicted protein"/>
    <property type="match status" value="1"/>
</dbReference>
<accession>A0ABD3MS79</accession>
<feature type="domain" description="Cyclin N-terminal" evidence="1">
    <location>
        <begin position="21"/>
        <end position="160"/>
    </location>
</feature>
<dbReference type="SUPFAM" id="SSF47954">
    <property type="entry name" value="Cyclin-like"/>
    <property type="match status" value="1"/>
</dbReference>
<dbReference type="PANTHER" id="PTHR10177">
    <property type="entry name" value="CYCLINS"/>
    <property type="match status" value="1"/>
</dbReference>
<dbReference type="Gene3D" id="1.10.472.10">
    <property type="entry name" value="Cyclin-like"/>
    <property type="match status" value="2"/>
</dbReference>
<keyword evidence="3" id="KW-1185">Reference proteome</keyword>
<dbReference type="InterPro" id="IPR006671">
    <property type="entry name" value="Cyclin_N"/>
</dbReference>
<proteinExistence type="predicted"/>
<gene>
    <name evidence="2" type="ORF">ACHAWO_005893</name>
</gene>